<dbReference type="Pfam" id="PF05485">
    <property type="entry name" value="THAP"/>
    <property type="match status" value="1"/>
</dbReference>
<feature type="region of interest" description="Disordered" evidence="6">
    <location>
        <begin position="172"/>
        <end position="213"/>
    </location>
</feature>
<evidence type="ECO:0000256" key="4">
    <source>
        <dbReference type="ARBA" id="ARBA00023125"/>
    </source>
</evidence>
<dbReference type="PROSITE" id="PS50950">
    <property type="entry name" value="ZF_THAP"/>
    <property type="match status" value="1"/>
</dbReference>
<gene>
    <name evidence="8" type="ORF">ONE63_007350</name>
</gene>
<dbReference type="InterPro" id="IPR048365">
    <property type="entry name" value="TNP-like_RNaseH_N"/>
</dbReference>
<dbReference type="PANTHER" id="PTHR48257:SF1">
    <property type="match status" value="1"/>
</dbReference>
<evidence type="ECO:0000256" key="3">
    <source>
        <dbReference type="ARBA" id="ARBA00022833"/>
    </source>
</evidence>
<feature type="compositionally biased region" description="Pro residues" evidence="6">
    <location>
        <begin position="183"/>
        <end position="204"/>
    </location>
</feature>
<keyword evidence="2 5" id="KW-0863">Zinc-finger</keyword>
<evidence type="ECO:0000256" key="6">
    <source>
        <dbReference type="SAM" id="MobiDB-lite"/>
    </source>
</evidence>
<feature type="domain" description="THAP-type" evidence="7">
    <location>
        <begin position="1"/>
        <end position="83"/>
    </location>
</feature>
<dbReference type="InterPro" id="IPR006612">
    <property type="entry name" value="THAP_Znf"/>
</dbReference>
<name>A0AAV7XV84_9NEOP</name>
<dbReference type="AlphaFoldDB" id="A0AAV7XV84"/>
<evidence type="ECO:0000313" key="8">
    <source>
        <dbReference type="EMBL" id="KAJ1528983.1"/>
    </source>
</evidence>
<dbReference type="PANTHER" id="PTHR48257">
    <property type="match status" value="1"/>
</dbReference>
<dbReference type="SUPFAM" id="SSF57716">
    <property type="entry name" value="Glucocorticoid receptor-like (DNA-binding domain)"/>
    <property type="match status" value="1"/>
</dbReference>
<dbReference type="GO" id="GO:0008270">
    <property type="term" value="F:zinc ion binding"/>
    <property type="evidence" value="ECO:0007669"/>
    <property type="project" value="UniProtKB-KW"/>
</dbReference>
<dbReference type="Pfam" id="PF21788">
    <property type="entry name" value="TNP-like_GBD"/>
    <property type="match status" value="1"/>
</dbReference>
<protein>
    <recommendedName>
        <fullName evidence="7">THAP-type domain-containing protein</fullName>
    </recommendedName>
</protein>
<evidence type="ECO:0000259" key="7">
    <source>
        <dbReference type="PROSITE" id="PS50950"/>
    </source>
</evidence>
<dbReference type="SMART" id="SM00980">
    <property type="entry name" value="THAP"/>
    <property type="match status" value="1"/>
</dbReference>
<organism evidence="8 9">
    <name type="scientific">Megalurothrips usitatus</name>
    <name type="common">bean blossom thrips</name>
    <dbReference type="NCBI Taxonomy" id="439358"/>
    <lineage>
        <taxon>Eukaryota</taxon>
        <taxon>Metazoa</taxon>
        <taxon>Ecdysozoa</taxon>
        <taxon>Arthropoda</taxon>
        <taxon>Hexapoda</taxon>
        <taxon>Insecta</taxon>
        <taxon>Pterygota</taxon>
        <taxon>Neoptera</taxon>
        <taxon>Paraneoptera</taxon>
        <taxon>Thysanoptera</taxon>
        <taxon>Terebrantia</taxon>
        <taxon>Thripoidea</taxon>
        <taxon>Thripidae</taxon>
        <taxon>Megalurothrips</taxon>
    </lineage>
</organism>
<evidence type="ECO:0000256" key="2">
    <source>
        <dbReference type="ARBA" id="ARBA00022771"/>
    </source>
</evidence>
<reference evidence="8" key="1">
    <citation type="submission" date="2022-12" db="EMBL/GenBank/DDBJ databases">
        <title>Chromosome-level genome assembly of the bean flower thrips Megalurothrips usitatus.</title>
        <authorList>
            <person name="Ma L."/>
            <person name="Liu Q."/>
            <person name="Li H."/>
            <person name="Cai W."/>
        </authorList>
    </citation>
    <scope>NUCLEOTIDE SEQUENCE</scope>
    <source>
        <strain evidence="8">Cailab_2022a</strain>
    </source>
</reference>
<keyword evidence="3" id="KW-0862">Zinc</keyword>
<keyword evidence="4 5" id="KW-0238">DNA-binding</keyword>
<sequence length="932" mass="102509">MPRSCSICGVGSRAPGVALHELPSEEGPRRQWADVITVLAGEVRTPEWRTVNYTVCSGHFQPADYRDDTRFRTLRPGAIPSVLGPRGRRQQRGRRGNRRVAANVALPAPAVDVQADGARDEEVPGDAAPAPVVAATTVAPAGFPVTAAVVGPEFDERDLELAVIEAAATATPVVEQCPSGKEVPPPPPPPPPRPRTPRLRPPSPGTGLQSARRVSRAMAMRLGRWEARIARLQKTVWEARKKEVPRRPEAVAFDTVLLQADRGDVRAQFLVEQVTNFGKKKPRWSEPFIRECVLLQAVSGPTYEAARASPILQGAPSATTLKRYLGCSTGEVGVTKDVVNRLEAEVEHLGPMERPCTVIIDEMAHSEKAVYDSKLDQVFGLDNLASGGDGGTGRRTLANKLLCVVIHGVTTEYTIPVLEVLCRVGFIPIRICADNARANTALFRKLGGGKLQTNVPHPFLSGMKLFISFDPCHIMKNLRSQLIDLTMSDEEGTGEITGTFVAELYALQKRDLVKPVRGFSRRHVAPSSIEKQNVMRAKQYFAKPVTDTLRFLQGQPAADPHAFKFRRCLPTVVYMENVRKWFEVHDVCNKEFHFKDINPNIKPFFCTDDDRLQWLENEFLDYLRVIKQKSRERGMAFLTTETYEALVFTSRSTAEFVRYLLDGIGILFVLTRKLQSDPVESTISTTRRLCGGNDMVDARAAVFAMEKILRLGTLRTSKYSNVGAQAAVRYRGNVRRPAVRVLPLSHMAEIPDRCLAILDGLKDVTRSVESSLRNASVALVASYLLTCLEERIDRECLAALRTEDGSPSPVLGLLRAMDKGKSPYPSTSFLKVTLVIKDFCESAMKSIDMVRFGVRGALAAAARPALSACPLVAAPCGHGEQIVEVVLEKLLSPPREELLRSPHGQCEAASGLEEEATQPQVHARVGVIQQGL</sequence>
<dbReference type="Proteomes" id="UP001075354">
    <property type="component" value="Chromosome 4"/>
</dbReference>
<dbReference type="Pfam" id="PF21787">
    <property type="entry name" value="TNP-like_RNaseH_N"/>
    <property type="match status" value="1"/>
</dbReference>
<comment type="caution">
    <text evidence="8">The sequence shown here is derived from an EMBL/GenBank/DDBJ whole genome shotgun (WGS) entry which is preliminary data.</text>
</comment>
<keyword evidence="1" id="KW-0479">Metal-binding</keyword>
<keyword evidence="9" id="KW-1185">Reference proteome</keyword>
<evidence type="ECO:0000256" key="5">
    <source>
        <dbReference type="PROSITE-ProRule" id="PRU00309"/>
    </source>
</evidence>
<dbReference type="InterPro" id="IPR038441">
    <property type="entry name" value="THAP_Znf_sf"/>
</dbReference>
<dbReference type="EMBL" id="JAPTSV010000004">
    <property type="protein sequence ID" value="KAJ1528983.1"/>
    <property type="molecule type" value="Genomic_DNA"/>
</dbReference>
<proteinExistence type="predicted"/>
<evidence type="ECO:0000256" key="1">
    <source>
        <dbReference type="ARBA" id="ARBA00022723"/>
    </source>
</evidence>
<dbReference type="InterPro" id="IPR048366">
    <property type="entry name" value="TNP-like_GBD"/>
</dbReference>
<evidence type="ECO:0000313" key="9">
    <source>
        <dbReference type="Proteomes" id="UP001075354"/>
    </source>
</evidence>
<dbReference type="Gene3D" id="6.20.210.20">
    <property type="entry name" value="THAP domain"/>
    <property type="match status" value="1"/>
</dbReference>
<dbReference type="GO" id="GO:0003677">
    <property type="term" value="F:DNA binding"/>
    <property type="evidence" value="ECO:0007669"/>
    <property type="project" value="UniProtKB-UniRule"/>
</dbReference>
<accession>A0AAV7XV84</accession>